<organism evidence="2 3">
    <name type="scientific">Tanacetum coccineum</name>
    <dbReference type="NCBI Taxonomy" id="301880"/>
    <lineage>
        <taxon>Eukaryota</taxon>
        <taxon>Viridiplantae</taxon>
        <taxon>Streptophyta</taxon>
        <taxon>Embryophyta</taxon>
        <taxon>Tracheophyta</taxon>
        <taxon>Spermatophyta</taxon>
        <taxon>Magnoliopsida</taxon>
        <taxon>eudicotyledons</taxon>
        <taxon>Gunneridae</taxon>
        <taxon>Pentapetalae</taxon>
        <taxon>asterids</taxon>
        <taxon>campanulids</taxon>
        <taxon>Asterales</taxon>
        <taxon>Asteraceae</taxon>
        <taxon>Asteroideae</taxon>
        <taxon>Anthemideae</taxon>
        <taxon>Anthemidinae</taxon>
        <taxon>Tanacetum</taxon>
    </lineage>
</organism>
<keyword evidence="3" id="KW-1185">Reference proteome</keyword>
<keyword evidence="1" id="KW-0812">Transmembrane</keyword>
<evidence type="ECO:0000256" key="1">
    <source>
        <dbReference type="SAM" id="Phobius"/>
    </source>
</evidence>
<dbReference type="Proteomes" id="UP001151760">
    <property type="component" value="Unassembled WGS sequence"/>
</dbReference>
<keyword evidence="1" id="KW-1133">Transmembrane helix</keyword>
<accession>A0ABQ5HWD3</accession>
<dbReference type="EMBL" id="BQNB010020084">
    <property type="protein sequence ID" value="GJT92170.1"/>
    <property type="molecule type" value="Genomic_DNA"/>
</dbReference>
<gene>
    <name evidence="2" type="ORF">Tco_1081015</name>
</gene>
<name>A0ABQ5HWD3_9ASTR</name>
<evidence type="ECO:0000313" key="2">
    <source>
        <dbReference type="EMBL" id="GJT92170.1"/>
    </source>
</evidence>
<evidence type="ECO:0000313" key="3">
    <source>
        <dbReference type="Proteomes" id="UP001151760"/>
    </source>
</evidence>
<feature type="transmembrane region" description="Helical" evidence="1">
    <location>
        <begin position="107"/>
        <end position="126"/>
    </location>
</feature>
<protein>
    <submittedName>
        <fullName evidence="2">Uncharacterized protein</fullName>
    </submittedName>
</protein>
<reference evidence="2" key="2">
    <citation type="submission" date="2022-01" db="EMBL/GenBank/DDBJ databases">
        <authorList>
            <person name="Yamashiro T."/>
            <person name="Shiraishi A."/>
            <person name="Satake H."/>
            <person name="Nakayama K."/>
        </authorList>
    </citation>
    <scope>NUCLEOTIDE SEQUENCE</scope>
</reference>
<reference evidence="2" key="1">
    <citation type="journal article" date="2022" name="Int. J. Mol. Sci.">
        <title>Draft Genome of Tanacetum Coccineum: Genomic Comparison of Closely Related Tanacetum-Family Plants.</title>
        <authorList>
            <person name="Yamashiro T."/>
            <person name="Shiraishi A."/>
            <person name="Nakayama K."/>
            <person name="Satake H."/>
        </authorList>
    </citation>
    <scope>NUCLEOTIDE SEQUENCE</scope>
</reference>
<proteinExistence type="predicted"/>
<sequence>MLEESIFRLLGESIFRPGDDAILDKRAAIEKPRSNEKTAKALLWRLDVWQDVKKHVITNPSDMNAANNSTVDQDLGNTAVEYKCSVDKVKEEAKTGAGVGAPWITRFVLTLIPIVMLLAGGFLIGVKGTTSTSDRGDLRGASISALVGAVLYVEVLEASRAYWQIQWRNFFVEDL</sequence>
<comment type="caution">
    <text evidence="2">The sequence shown here is derived from an EMBL/GenBank/DDBJ whole genome shotgun (WGS) entry which is preliminary data.</text>
</comment>
<keyword evidence="1" id="KW-0472">Membrane</keyword>